<dbReference type="PANTHER" id="PTHR24410">
    <property type="entry name" value="HL07962P-RELATED"/>
    <property type="match status" value="1"/>
</dbReference>
<dbReference type="InterPro" id="IPR011333">
    <property type="entry name" value="SKP1/BTB/POZ_sf"/>
</dbReference>
<dbReference type="Gene3D" id="3.30.710.10">
    <property type="entry name" value="Potassium Channel Kv1.1, Chain A"/>
    <property type="match status" value="1"/>
</dbReference>
<comment type="caution">
    <text evidence="3">The sequence shown here is derived from an EMBL/GenBank/DDBJ whole genome shotgun (WGS) entry which is preliminary data.</text>
</comment>
<evidence type="ECO:0000313" key="4">
    <source>
        <dbReference type="Proteomes" id="UP000198406"/>
    </source>
</evidence>
<dbReference type="Proteomes" id="UP000198406">
    <property type="component" value="Unassembled WGS sequence"/>
</dbReference>
<dbReference type="Pfam" id="PF00651">
    <property type="entry name" value="BTB"/>
    <property type="match status" value="1"/>
</dbReference>
<dbReference type="PANTHER" id="PTHR24410:SF23">
    <property type="entry name" value="BTB DOMAIN-CONTAINING PROTEIN-RELATED"/>
    <property type="match status" value="1"/>
</dbReference>
<proteinExistence type="predicted"/>
<organism evidence="3 4">
    <name type="scientific">Fistulifera solaris</name>
    <name type="common">Oleaginous diatom</name>
    <dbReference type="NCBI Taxonomy" id="1519565"/>
    <lineage>
        <taxon>Eukaryota</taxon>
        <taxon>Sar</taxon>
        <taxon>Stramenopiles</taxon>
        <taxon>Ochrophyta</taxon>
        <taxon>Bacillariophyta</taxon>
        <taxon>Bacillariophyceae</taxon>
        <taxon>Bacillariophycidae</taxon>
        <taxon>Naviculales</taxon>
        <taxon>Naviculaceae</taxon>
        <taxon>Fistulifera</taxon>
    </lineage>
</organism>
<dbReference type="OrthoDB" id="48101at2759"/>
<dbReference type="AlphaFoldDB" id="A0A1Z5JER4"/>
<dbReference type="InParanoid" id="A0A1Z5JER4"/>
<evidence type="ECO:0000313" key="3">
    <source>
        <dbReference type="EMBL" id="GAX12493.1"/>
    </source>
</evidence>
<dbReference type="InterPro" id="IPR051481">
    <property type="entry name" value="BTB-POZ/Galectin-3-binding"/>
</dbReference>
<evidence type="ECO:0000259" key="2">
    <source>
        <dbReference type="PROSITE" id="PS50097"/>
    </source>
</evidence>
<dbReference type="InterPro" id="IPR000210">
    <property type="entry name" value="BTB/POZ_dom"/>
</dbReference>
<keyword evidence="4" id="KW-1185">Reference proteome</keyword>
<keyword evidence="1" id="KW-0175">Coiled coil</keyword>
<dbReference type="EMBL" id="BDSP01000052">
    <property type="protein sequence ID" value="GAX12493.1"/>
    <property type="molecule type" value="Genomic_DNA"/>
</dbReference>
<feature type="coiled-coil region" evidence="1">
    <location>
        <begin position="307"/>
        <end position="334"/>
    </location>
</feature>
<dbReference type="SUPFAM" id="SSF54695">
    <property type="entry name" value="POZ domain"/>
    <property type="match status" value="1"/>
</dbReference>
<sequence length="349" mass="40184">MDQDDQPKWRDDPSDSFSDWKIEIISQDENEKGEKSHLYHVHKMFLAHGSRRSEYFFKLFRSETDFKENQSNMSQITLDPLAAKAFPCLLDYIYGANLCITTETATALHHLAEYFEIKPLQRKALEFLEADISVENVHISYVHAKQLCNEPVMSLVTDFLKRNISAVLPTTPIVEQSSPDLWLSVLDLNGDQDKIEIKNTVQLSQVIARMCIRQPKETLDATTFHTLADGLTRIHSSVAWELSELADAYRLHDEKVENESGLPLIQERCIDSLATKWQTLDGADKAQLEKMRQRSPAFLVELLVQTVREASKEIDAMAVKLAEWKRKLKEHNKVNRRYAVRYRSDSSSD</sequence>
<dbReference type="CDD" id="cd18186">
    <property type="entry name" value="BTB_POZ_ZBTB_KLHL-like"/>
    <property type="match status" value="1"/>
</dbReference>
<accession>A0A1Z5JER4</accession>
<dbReference type="PROSITE" id="PS50097">
    <property type="entry name" value="BTB"/>
    <property type="match status" value="1"/>
</dbReference>
<name>A0A1Z5JER4_FISSO</name>
<reference evidence="3 4" key="1">
    <citation type="journal article" date="2015" name="Plant Cell">
        <title>Oil accumulation by the oleaginous diatom Fistulifera solaris as revealed by the genome and transcriptome.</title>
        <authorList>
            <person name="Tanaka T."/>
            <person name="Maeda Y."/>
            <person name="Veluchamy A."/>
            <person name="Tanaka M."/>
            <person name="Abida H."/>
            <person name="Marechal E."/>
            <person name="Bowler C."/>
            <person name="Muto M."/>
            <person name="Sunaga Y."/>
            <person name="Tanaka M."/>
            <person name="Yoshino T."/>
            <person name="Taniguchi T."/>
            <person name="Fukuda Y."/>
            <person name="Nemoto M."/>
            <person name="Matsumoto M."/>
            <person name="Wong P.S."/>
            <person name="Aburatani S."/>
            <person name="Fujibuchi W."/>
        </authorList>
    </citation>
    <scope>NUCLEOTIDE SEQUENCE [LARGE SCALE GENOMIC DNA]</scope>
    <source>
        <strain evidence="3 4">JPCC DA0580</strain>
    </source>
</reference>
<evidence type="ECO:0000256" key="1">
    <source>
        <dbReference type="SAM" id="Coils"/>
    </source>
</evidence>
<dbReference type="SMART" id="SM00225">
    <property type="entry name" value="BTB"/>
    <property type="match status" value="1"/>
</dbReference>
<gene>
    <name evidence="3" type="ORF">FisN_24Hu068</name>
</gene>
<feature type="domain" description="BTB" evidence="2">
    <location>
        <begin position="18"/>
        <end position="102"/>
    </location>
</feature>
<protein>
    <recommendedName>
        <fullName evidence="2">BTB domain-containing protein</fullName>
    </recommendedName>
</protein>